<evidence type="ECO:0000256" key="1">
    <source>
        <dbReference type="ARBA" id="ARBA00022737"/>
    </source>
</evidence>
<dbReference type="InterPro" id="IPR036770">
    <property type="entry name" value="Ankyrin_rpt-contain_sf"/>
</dbReference>
<sequence length="167" mass="18993">MRQCMLGNRLDVIKVLLEHDRSLGYLVSTSDDSPLLVSAAFRGHLSVAKEILSYCPDAPYCFPHGWTMLHEAVSQSHEEFVEFILETPKLHKLINMRDKFGETALHISVRKCNPKIVHALLVHKSTNLTIVSNQGNSAEWNLTETKQQAKSLNWNEVLMMKLVLELI</sequence>
<organism evidence="3 4">
    <name type="scientific">Rhynchospora breviuscula</name>
    <dbReference type="NCBI Taxonomy" id="2022672"/>
    <lineage>
        <taxon>Eukaryota</taxon>
        <taxon>Viridiplantae</taxon>
        <taxon>Streptophyta</taxon>
        <taxon>Embryophyta</taxon>
        <taxon>Tracheophyta</taxon>
        <taxon>Spermatophyta</taxon>
        <taxon>Magnoliopsida</taxon>
        <taxon>Liliopsida</taxon>
        <taxon>Poales</taxon>
        <taxon>Cyperaceae</taxon>
        <taxon>Cyperoideae</taxon>
        <taxon>Rhynchosporeae</taxon>
        <taxon>Rhynchospora</taxon>
    </lineage>
</organism>
<evidence type="ECO:0000256" key="2">
    <source>
        <dbReference type="ARBA" id="ARBA00023043"/>
    </source>
</evidence>
<reference evidence="3" key="1">
    <citation type="journal article" date="2022" name="Cell">
        <title>Repeat-based holocentromeres influence genome architecture and karyotype evolution.</title>
        <authorList>
            <person name="Hofstatter P.G."/>
            <person name="Thangavel G."/>
            <person name="Lux T."/>
            <person name="Neumann P."/>
            <person name="Vondrak T."/>
            <person name="Novak P."/>
            <person name="Zhang M."/>
            <person name="Costa L."/>
            <person name="Castellani M."/>
            <person name="Scott A."/>
            <person name="Toegelov H."/>
            <person name="Fuchs J."/>
            <person name="Mata-Sucre Y."/>
            <person name="Dias Y."/>
            <person name="Vanzela A.L.L."/>
            <person name="Huettel B."/>
            <person name="Almeida C.C.S."/>
            <person name="Simkova H."/>
            <person name="Souza G."/>
            <person name="Pedrosa-Harand A."/>
            <person name="Macas J."/>
            <person name="Mayer K.F.X."/>
            <person name="Houben A."/>
            <person name="Marques A."/>
        </authorList>
    </citation>
    <scope>NUCLEOTIDE SEQUENCE</scope>
    <source>
        <strain evidence="3">RhyBre1mFocal</strain>
    </source>
</reference>
<dbReference type="Proteomes" id="UP001151287">
    <property type="component" value="Unassembled WGS sequence"/>
</dbReference>
<dbReference type="GO" id="GO:0005886">
    <property type="term" value="C:plasma membrane"/>
    <property type="evidence" value="ECO:0007669"/>
    <property type="project" value="TreeGrafter"/>
</dbReference>
<dbReference type="OrthoDB" id="303876at2759"/>
<dbReference type="AlphaFoldDB" id="A0A9P9ZAJ1"/>
<accession>A0A9P9ZAJ1</accession>
<comment type="caution">
    <text evidence="3">The sequence shown here is derived from an EMBL/GenBank/DDBJ whole genome shotgun (WGS) entry which is preliminary data.</text>
</comment>
<proteinExistence type="predicted"/>
<dbReference type="PANTHER" id="PTHR24186:SF54">
    <property type="entry name" value="PGG DOMAIN-CONTAINING PROTEIN"/>
    <property type="match status" value="1"/>
</dbReference>
<keyword evidence="2" id="KW-0040">ANK repeat</keyword>
<dbReference type="InterPro" id="IPR002110">
    <property type="entry name" value="Ankyrin_rpt"/>
</dbReference>
<keyword evidence="4" id="KW-1185">Reference proteome</keyword>
<evidence type="ECO:0000313" key="4">
    <source>
        <dbReference type="Proteomes" id="UP001151287"/>
    </source>
</evidence>
<dbReference type="PANTHER" id="PTHR24186">
    <property type="entry name" value="PROTEIN PHOSPHATASE 1 REGULATORY SUBUNIT"/>
    <property type="match status" value="1"/>
</dbReference>
<gene>
    <name evidence="3" type="ORF">LUZ63_016763</name>
</gene>
<protein>
    <submittedName>
        <fullName evidence="3">Uncharacterized protein</fullName>
    </submittedName>
</protein>
<dbReference type="SUPFAM" id="SSF48403">
    <property type="entry name" value="Ankyrin repeat"/>
    <property type="match status" value="1"/>
</dbReference>
<keyword evidence="1" id="KW-0677">Repeat</keyword>
<name>A0A9P9ZAJ1_9POAL</name>
<dbReference type="Gene3D" id="1.25.40.20">
    <property type="entry name" value="Ankyrin repeat-containing domain"/>
    <property type="match status" value="1"/>
</dbReference>
<evidence type="ECO:0000313" key="3">
    <source>
        <dbReference type="EMBL" id="KAJ1685373.1"/>
    </source>
</evidence>
<dbReference type="SMART" id="SM00248">
    <property type="entry name" value="ANK"/>
    <property type="match status" value="3"/>
</dbReference>
<dbReference type="EMBL" id="JAMQYH010000005">
    <property type="protein sequence ID" value="KAJ1685373.1"/>
    <property type="molecule type" value="Genomic_DNA"/>
</dbReference>
<dbReference type="Pfam" id="PF12796">
    <property type="entry name" value="Ank_2"/>
    <property type="match status" value="1"/>
</dbReference>